<evidence type="ECO:0000256" key="7">
    <source>
        <dbReference type="PROSITE-ProRule" id="PRU00607"/>
    </source>
</evidence>
<feature type="active site" description="Proton donor" evidence="6">
    <location>
        <position position="240"/>
    </location>
</feature>
<keyword evidence="10" id="KW-1185">Reference proteome</keyword>
<feature type="active site" description="Nucleophile" evidence="6 7">
    <location>
        <position position="128"/>
    </location>
</feature>
<dbReference type="SUPFAM" id="SSF52317">
    <property type="entry name" value="Class I glutamine amidotransferase-like"/>
    <property type="match status" value="1"/>
</dbReference>
<comment type="caution">
    <text evidence="9">The sequence shown here is derived from an EMBL/GenBank/DDBJ whole genome shotgun (WGS) entry which is preliminary data.</text>
</comment>
<dbReference type="FunFam" id="3.40.50.880:FF:000024">
    <property type="entry name" value="Folate gamma-glutamyl hydrolase"/>
    <property type="match status" value="1"/>
</dbReference>
<sequence>MLKTALIVCFVVINLPIQNEATESPIIGILVQETSPYINGKFPNHNAYLAASYVKYVESSGARVVPIFINQTKSYYRKIIQSINGVLLPGGNTWFSNKDGYADAGDIIYKLIKEENENGNTYPILGICLGFELLIYLDASKTDIRTNCSSVDKALNLHLQENYNDSKIFKSAPKELIRILEKENVTYNSHRYCITEENVKKNKLDKFWRVVAWNMDNSKAVEFVSILESVKYPFLGLQFHPEKNIFEWNKKKNVPHSANAILVGRYFSDWLVKEARRNQNRFITKTLEKSALIYNYQPFHTGLKGIAFDQMYFFKI</sequence>
<dbReference type="InterPro" id="IPR029062">
    <property type="entry name" value="Class_I_gatase-like"/>
</dbReference>
<evidence type="ECO:0000256" key="8">
    <source>
        <dbReference type="SAM" id="SignalP"/>
    </source>
</evidence>
<dbReference type="InterPro" id="IPR011697">
    <property type="entry name" value="Peptidase_C26"/>
</dbReference>
<dbReference type="Proteomes" id="UP001558652">
    <property type="component" value="Unassembled WGS sequence"/>
</dbReference>
<comment type="subcellular location">
    <subcellularLocation>
        <location evidence="1">Secreted</location>
        <location evidence="1">Extracellular space</location>
    </subcellularLocation>
</comment>
<evidence type="ECO:0000256" key="4">
    <source>
        <dbReference type="ARBA" id="ARBA00022729"/>
    </source>
</evidence>
<feature type="active site" evidence="7">
    <location>
        <position position="240"/>
    </location>
</feature>
<dbReference type="Gene3D" id="3.40.50.880">
    <property type="match status" value="1"/>
</dbReference>
<name>A0ABD0YLU6_9HEMI</name>
<dbReference type="GO" id="GO:0005576">
    <property type="term" value="C:extracellular region"/>
    <property type="evidence" value="ECO:0007669"/>
    <property type="project" value="UniProtKB-SubCell"/>
</dbReference>
<evidence type="ECO:0000256" key="3">
    <source>
        <dbReference type="ARBA" id="ARBA00022525"/>
    </source>
</evidence>
<comment type="similarity">
    <text evidence="2">Belongs to the peptidase C26 family.</text>
</comment>
<keyword evidence="3" id="KW-0964">Secreted</keyword>
<reference evidence="9 10" key="1">
    <citation type="submission" date="2024-07" db="EMBL/GenBank/DDBJ databases">
        <title>Chromosome-level genome assembly of the water stick insect Ranatra chinensis (Heteroptera: Nepidae).</title>
        <authorList>
            <person name="Liu X."/>
        </authorList>
    </citation>
    <scope>NUCLEOTIDE SEQUENCE [LARGE SCALE GENOMIC DNA]</scope>
    <source>
        <strain evidence="9">Cailab_2021Rc</strain>
        <tissue evidence="9">Muscle</tissue>
    </source>
</reference>
<dbReference type="Pfam" id="PF07722">
    <property type="entry name" value="Peptidase_C26"/>
    <property type="match status" value="1"/>
</dbReference>
<evidence type="ECO:0000256" key="2">
    <source>
        <dbReference type="ARBA" id="ARBA00011083"/>
    </source>
</evidence>
<evidence type="ECO:0000256" key="6">
    <source>
        <dbReference type="PIRSR" id="PIRSR615527-1"/>
    </source>
</evidence>
<comment type="catalytic activity">
    <reaction evidence="7">
        <text>(6S)-5,6,7,8-tetrahydrofolyl-(gamma-L-Glu)(n) + (n-1) H2O = (6S)-5,6,7,8-tetrahydrofolate + (n-1) L-glutamate</text>
        <dbReference type="Rhea" id="RHEA:56784"/>
        <dbReference type="Rhea" id="RHEA-COMP:14738"/>
        <dbReference type="ChEBI" id="CHEBI:15377"/>
        <dbReference type="ChEBI" id="CHEBI:29985"/>
        <dbReference type="ChEBI" id="CHEBI:57453"/>
        <dbReference type="ChEBI" id="CHEBI:141005"/>
        <dbReference type="EC" id="3.4.19.9"/>
    </reaction>
</comment>
<dbReference type="PROSITE" id="PS51275">
    <property type="entry name" value="PEPTIDASE_C26_GGH"/>
    <property type="match status" value="1"/>
</dbReference>
<dbReference type="InterPro" id="IPR015527">
    <property type="entry name" value="Pept_C26_g-glut_hydrolase"/>
</dbReference>
<dbReference type="PANTHER" id="PTHR11315:SF0">
    <property type="entry name" value="FOLATE GAMMA-GLUTAMYL HYDROLASE"/>
    <property type="match status" value="1"/>
</dbReference>
<keyword evidence="5 7" id="KW-0378">Hydrolase</keyword>
<dbReference type="PANTHER" id="PTHR11315">
    <property type="entry name" value="PROTEASE FAMILY C26 GAMMA-GLUTAMYL HYDROLASE"/>
    <property type="match status" value="1"/>
</dbReference>
<feature type="signal peptide" evidence="8">
    <location>
        <begin position="1"/>
        <end position="21"/>
    </location>
</feature>
<evidence type="ECO:0000313" key="10">
    <source>
        <dbReference type="Proteomes" id="UP001558652"/>
    </source>
</evidence>
<dbReference type="EC" id="3.4.19.9" evidence="7"/>
<gene>
    <name evidence="9" type="ORF">AAG570_010182</name>
</gene>
<evidence type="ECO:0000256" key="1">
    <source>
        <dbReference type="ARBA" id="ARBA00004239"/>
    </source>
</evidence>
<keyword evidence="4 8" id="KW-0732">Signal</keyword>
<accession>A0ABD0YLU6</accession>
<organism evidence="9 10">
    <name type="scientific">Ranatra chinensis</name>
    <dbReference type="NCBI Taxonomy" id="642074"/>
    <lineage>
        <taxon>Eukaryota</taxon>
        <taxon>Metazoa</taxon>
        <taxon>Ecdysozoa</taxon>
        <taxon>Arthropoda</taxon>
        <taxon>Hexapoda</taxon>
        <taxon>Insecta</taxon>
        <taxon>Pterygota</taxon>
        <taxon>Neoptera</taxon>
        <taxon>Paraneoptera</taxon>
        <taxon>Hemiptera</taxon>
        <taxon>Heteroptera</taxon>
        <taxon>Panheteroptera</taxon>
        <taxon>Nepomorpha</taxon>
        <taxon>Nepidae</taxon>
        <taxon>Ranatrinae</taxon>
        <taxon>Ranatra</taxon>
    </lineage>
</organism>
<dbReference type="GO" id="GO:0034722">
    <property type="term" value="F:gamma-glutamyl-peptidase activity"/>
    <property type="evidence" value="ECO:0007669"/>
    <property type="project" value="UniProtKB-UniRule"/>
</dbReference>
<dbReference type="PROSITE" id="PS51273">
    <property type="entry name" value="GATASE_TYPE_1"/>
    <property type="match status" value="1"/>
</dbReference>
<dbReference type="AlphaFoldDB" id="A0ABD0YLU6"/>
<dbReference type="EMBL" id="JBFDAA010000005">
    <property type="protein sequence ID" value="KAL1132225.1"/>
    <property type="molecule type" value="Genomic_DNA"/>
</dbReference>
<feature type="chain" id="PRO_5044775147" description="folate gamma-glutamyl hydrolase" evidence="8">
    <location>
        <begin position="22"/>
        <end position="316"/>
    </location>
</feature>
<proteinExistence type="inferred from homology"/>
<protein>
    <recommendedName>
        <fullName evidence="7">folate gamma-glutamyl hydrolase</fullName>
        <ecNumber evidence="7">3.4.19.9</ecNumber>
    </recommendedName>
</protein>
<evidence type="ECO:0000256" key="5">
    <source>
        <dbReference type="ARBA" id="ARBA00022801"/>
    </source>
</evidence>
<evidence type="ECO:0000313" key="9">
    <source>
        <dbReference type="EMBL" id="KAL1132225.1"/>
    </source>
</evidence>